<dbReference type="GO" id="GO:0005737">
    <property type="term" value="C:cytoplasm"/>
    <property type="evidence" value="ECO:0007669"/>
    <property type="project" value="TreeGrafter"/>
</dbReference>
<dbReference type="PANTHER" id="PTHR21439:SF0">
    <property type="entry name" value="PROTEIN OSCP1"/>
    <property type="match status" value="1"/>
</dbReference>
<feature type="region of interest" description="Disordered" evidence="1">
    <location>
        <begin position="187"/>
        <end position="214"/>
    </location>
</feature>
<reference evidence="2" key="1">
    <citation type="submission" date="2021-01" db="EMBL/GenBank/DDBJ databases">
        <authorList>
            <person name="Corre E."/>
            <person name="Pelletier E."/>
            <person name="Niang G."/>
            <person name="Scheremetjew M."/>
            <person name="Finn R."/>
            <person name="Kale V."/>
            <person name="Holt S."/>
            <person name="Cochrane G."/>
            <person name="Meng A."/>
            <person name="Brown T."/>
            <person name="Cohen L."/>
        </authorList>
    </citation>
    <scope>NUCLEOTIDE SEQUENCE</scope>
    <source>
        <strain evidence="2">CCMP494</strain>
    </source>
</reference>
<dbReference type="PANTHER" id="PTHR21439">
    <property type="entry name" value="OXIDORED-NITRO DOMAIN-CONTAINING PROTEIN"/>
    <property type="match status" value="1"/>
</dbReference>
<organism evidence="2">
    <name type="scientific">Micromonas pusilla</name>
    <name type="common">Picoplanktonic green alga</name>
    <name type="synonym">Chromulina pusilla</name>
    <dbReference type="NCBI Taxonomy" id="38833"/>
    <lineage>
        <taxon>Eukaryota</taxon>
        <taxon>Viridiplantae</taxon>
        <taxon>Chlorophyta</taxon>
        <taxon>Mamiellophyceae</taxon>
        <taxon>Mamiellales</taxon>
        <taxon>Mamiellaceae</taxon>
        <taxon>Micromonas</taxon>
    </lineage>
</organism>
<sequence length="413" mass="45391">MSSLYCLPIVFSNLGVEMLYVLEQRLRAQKISEDKAVKVLHDVVKAMFDPQFVDELFKPQEVYTQKATRHIFDKLAHSSIMRLSENSMDKLYDLMTMVFKYQLVNCLQPREIMDVTLTHLATIKSYMTDRAVIKLADDFEKRARDLYGTFQPFDWIELCRTLFHFLQGKSIKVSLLLQEGLQNPDGTIKVPPQSQLLGALGPAGTDSRDDFGGERSQMDIKKELPPGSDDWVPPPVHLGGNLYSKDRQAPKPPEPFVTAPVMEHPGKEKSETKKSSTGLPKIPTRASPARIGSPARSAAEGPRGVADQLFESAGKEGARELNTLAGLIRPKRDDDAFKLNLFGDGGGGDGGMRGGNAPTRDDVIVLGGDEGNRETGLADVIRSFSLDDAKNGAAGAVQDEEEEDDLLALMDGA</sequence>
<gene>
    <name evidence="2" type="ORF">MSP1404_LOCUS3917</name>
</gene>
<name>A0A7S0PLU8_MICPS</name>
<accession>A0A7S0PLU8</accession>
<dbReference type="AlphaFoldDB" id="A0A7S0PLU8"/>
<proteinExistence type="predicted"/>
<dbReference type="InterPro" id="IPR019332">
    <property type="entry name" value="OSCP1"/>
</dbReference>
<evidence type="ECO:0000313" key="2">
    <source>
        <dbReference type="EMBL" id="CAD8583165.1"/>
    </source>
</evidence>
<dbReference type="GO" id="GO:0005886">
    <property type="term" value="C:plasma membrane"/>
    <property type="evidence" value="ECO:0007669"/>
    <property type="project" value="TreeGrafter"/>
</dbReference>
<protein>
    <submittedName>
        <fullName evidence="2">Uncharacterized protein</fullName>
    </submittedName>
</protein>
<dbReference type="EMBL" id="HBEV01005143">
    <property type="protein sequence ID" value="CAD8583165.1"/>
    <property type="molecule type" value="Transcribed_RNA"/>
</dbReference>
<evidence type="ECO:0000256" key="1">
    <source>
        <dbReference type="SAM" id="MobiDB-lite"/>
    </source>
</evidence>
<feature type="compositionally biased region" description="Basic and acidic residues" evidence="1">
    <location>
        <begin position="264"/>
        <end position="274"/>
    </location>
</feature>
<dbReference type="Pfam" id="PF10188">
    <property type="entry name" value="Oscp1"/>
    <property type="match status" value="1"/>
</dbReference>
<feature type="region of interest" description="Disordered" evidence="1">
    <location>
        <begin position="244"/>
        <end position="315"/>
    </location>
</feature>